<dbReference type="EMBL" id="CP013862">
    <property type="protein sequence ID" value="ALX49464.1"/>
    <property type="molecule type" value="Genomic_DNA"/>
</dbReference>
<sequence length="84" mass="9611">MIPLRKYTPLTWRLIEAEGSRLLRGMKTTKITKRAVIEIVVLLSNLLQMPAAKKVSMITSFACIKFVRLGDTKLTEVGTWNKKY</sequence>
<name>A0A0U4DVR1_9BACI</name>
<evidence type="ECO:0000313" key="1">
    <source>
        <dbReference type="EMBL" id="ALX49464.1"/>
    </source>
</evidence>
<dbReference type="KEGG" id="lao:AOX59_13340"/>
<protein>
    <submittedName>
        <fullName evidence="1">Uncharacterized protein</fullName>
    </submittedName>
</protein>
<dbReference type="Proteomes" id="UP000050331">
    <property type="component" value="Chromosome"/>
</dbReference>
<organism evidence="1 2">
    <name type="scientific">Lentibacillus amyloliquefaciens</name>
    <dbReference type="NCBI Taxonomy" id="1472767"/>
    <lineage>
        <taxon>Bacteria</taxon>
        <taxon>Bacillati</taxon>
        <taxon>Bacillota</taxon>
        <taxon>Bacilli</taxon>
        <taxon>Bacillales</taxon>
        <taxon>Bacillaceae</taxon>
        <taxon>Lentibacillus</taxon>
    </lineage>
</organism>
<evidence type="ECO:0000313" key="2">
    <source>
        <dbReference type="Proteomes" id="UP000050331"/>
    </source>
</evidence>
<gene>
    <name evidence="1" type="ORF">AOX59_13340</name>
</gene>
<proteinExistence type="predicted"/>
<reference evidence="1 2" key="1">
    <citation type="submission" date="2016-01" db="EMBL/GenBank/DDBJ databases">
        <title>Complete genome sequence of strain Lentibacillus amyloliquefaciens LAM0015T isolated from saline sediment.</title>
        <authorList>
            <person name="Wang J.-L."/>
            <person name="He M.-X."/>
        </authorList>
    </citation>
    <scope>NUCLEOTIDE SEQUENCE [LARGE SCALE GENOMIC DNA]</scope>
    <source>
        <strain evidence="1 2">LAM0015</strain>
    </source>
</reference>
<dbReference type="STRING" id="1472767.AOX59_13340"/>
<accession>A0A0U4DVR1</accession>
<keyword evidence="2" id="KW-1185">Reference proteome</keyword>
<dbReference type="AlphaFoldDB" id="A0A0U4DVR1"/>